<protein>
    <submittedName>
        <fullName evidence="2">Uncharacterized protein</fullName>
    </submittedName>
</protein>
<feature type="region of interest" description="Disordered" evidence="1">
    <location>
        <begin position="23"/>
        <end position="112"/>
    </location>
</feature>
<name>A0A7M5V220_9CNID</name>
<evidence type="ECO:0000313" key="3">
    <source>
        <dbReference type="Proteomes" id="UP000594262"/>
    </source>
</evidence>
<reference evidence="2" key="1">
    <citation type="submission" date="2021-01" db="UniProtKB">
        <authorList>
            <consortium name="EnsemblMetazoa"/>
        </authorList>
    </citation>
    <scope>IDENTIFICATION</scope>
</reference>
<evidence type="ECO:0000256" key="1">
    <source>
        <dbReference type="SAM" id="MobiDB-lite"/>
    </source>
</evidence>
<dbReference type="EnsemblMetazoa" id="CLYHEMT008402.1">
    <property type="protein sequence ID" value="CLYHEMP008402.1"/>
    <property type="gene ID" value="CLYHEMG008402"/>
</dbReference>
<sequence>MTANDLDSLVPVSRVESLQFKYTARSLPYSQERHPKEARPKARVATPLSSPTRSPEAITLSEESYLLRGRFRRSEQSLTRQREKCDDESRKHHKDSPSDLHSAANSHPTPEFLAAVANSMRFPTNGFTYS</sequence>
<feature type="compositionally biased region" description="Basic and acidic residues" evidence="1">
    <location>
        <begin position="72"/>
        <end position="98"/>
    </location>
</feature>
<keyword evidence="3" id="KW-1185">Reference proteome</keyword>
<evidence type="ECO:0000313" key="2">
    <source>
        <dbReference type="EnsemblMetazoa" id="CLYHEMP008402.1"/>
    </source>
</evidence>
<feature type="compositionally biased region" description="Basic and acidic residues" evidence="1">
    <location>
        <begin position="31"/>
        <end position="40"/>
    </location>
</feature>
<organism evidence="2 3">
    <name type="scientific">Clytia hemisphaerica</name>
    <dbReference type="NCBI Taxonomy" id="252671"/>
    <lineage>
        <taxon>Eukaryota</taxon>
        <taxon>Metazoa</taxon>
        <taxon>Cnidaria</taxon>
        <taxon>Hydrozoa</taxon>
        <taxon>Hydroidolina</taxon>
        <taxon>Leptothecata</taxon>
        <taxon>Obeliida</taxon>
        <taxon>Clytiidae</taxon>
        <taxon>Clytia</taxon>
    </lineage>
</organism>
<accession>A0A7M5V220</accession>
<proteinExistence type="predicted"/>
<dbReference type="Proteomes" id="UP000594262">
    <property type="component" value="Unplaced"/>
</dbReference>
<dbReference type="AlphaFoldDB" id="A0A7M5V220"/>